<dbReference type="PANTHER" id="PTHR34535:SF3">
    <property type="entry name" value="HYDROGENASE MATURATION FACTOR HYPA"/>
    <property type="match status" value="1"/>
</dbReference>
<dbReference type="InterPro" id="IPR000688">
    <property type="entry name" value="HypA/HybF"/>
</dbReference>
<dbReference type="PIRSF" id="PIRSF004761">
    <property type="entry name" value="Hydrgn_mat_HypA"/>
    <property type="match status" value="1"/>
</dbReference>
<comment type="function">
    <text evidence="5">Involved in the maturation of [NiFe] hydrogenases. Required for nickel insertion into the metal center of the hydrogenase.</text>
</comment>
<keyword evidence="3 5" id="KW-0479">Metal-binding</keyword>
<dbReference type="PANTHER" id="PTHR34535">
    <property type="entry name" value="HYDROGENASE MATURATION FACTOR HYPA"/>
    <property type="match status" value="1"/>
</dbReference>
<feature type="binding site" evidence="5">
    <location>
        <position position="92"/>
    </location>
    <ligand>
        <name>Zn(2+)</name>
        <dbReference type="ChEBI" id="CHEBI:29105"/>
    </ligand>
</feature>
<dbReference type="AlphaFoldDB" id="A0A6A1TI65"/>
<dbReference type="Pfam" id="PF01155">
    <property type="entry name" value="HypA"/>
    <property type="match status" value="1"/>
</dbReference>
<protein>
    <recommendedName>
        <fullName evidence="5">Hydrogenase maturation factor HypA</fullName>
    </recommendedName>
</protein>
<accession>A0A6A1TI65</accession>
<evidence type="ECO:0000313" key="7">
    <source>
        <dbReference type="Proteomes" id="UP000386575"/>
    </source>
</evidence>
<dbReference type="Gene3D" id="3.30.2320.80">
    <property type="match status" value="1"/>
</dbReference>
<dbReference type="PROSITE" id="PS01249">
    <property type="entry name" value="HYPA"/>
    <property type="match status" value="1"/>
</dbReference>
<feature type="binding site" evidence="5">
    <location>
        <position position="89"/>
    </location>
    <ligand>
        <name>Zn(2+)</name>
        <dbReference type="ChEBI" id="CHEBI:29105"/>
    </ligand>
</feature>
<evidence type="ECO:0000256" key="2">
    <source>
        <dbReference type="ARBA" id="ARBA00022596"/>
    </source>
</evidence>
<feature type="binding site" evidence="5">
    <location>
        <position position="76"/>
    </location>
    <ligand>
        <name>Zn(2+)</name>
        <dbReference type="ChEBI" id="CHEBI:29105"/>
    </ligand>
</feature>
<evidence type="ECO:0000256" key="3">
    <source>
        <dbReference type="ARBA" id="ARBA00022723"/>
    </source>
</evidence>
<gene>
    <name evidence="5 6" type="primary">hypA</name>
    <name evidence="6" type="ORF">F4V91_25425</name>
</gene>
<proteinExistence type="inferred from homology"/>
<dbReference type="GO" id="GO:0016530">
    <property type="term" value="F:metallochaperone activity"/>
    <property type="evidence" value="ECO:0007669"/>
    <property type="project" value="UniProtKB-ARBA"/>
</dbReference>
<dbReference type="HAMAP" id="MF_00213">
    <property type="entry name" value="HypA_HybF"/>
    <property type="match status" value="1"/>
</dbReference>
<name>A0A6A1TI65_NEOGA</name>
<comment type="caution">
    <text evidence="6">The sequence shown here is derived from an EMBL/GenBank/DDBJ whole genome shotgun (WGS) entry which is preliminary data.</text>
</comment>
<evidence type="ECO:0000256" key="5">
    <source>
        <dbReference type="HAMAP-Rule" id="MF_00213"/>
    </source>
</evidence>
<keyword evidence="2 5" id="KW-0533">Nickel</keyword>
<organism evidence="6 7">
    <name type="scientific">Neorhizobium galegae</name>
    <name type="common">Rhizobium galegae</name>
    <dbReference type="NCBI Taxonomy" id="399"/>
    <lineage>
        <taxon>Bacteria</taxon>
        <taxon>Pseudomonadati</taxon>
        <taxon>Pseudomonadota</taxon>
        <taxon>Alphaproteobacteria</taxon>
        <taxon>Hyphomicrobiales</taxon>
        <taxon>Rhizobiaceae</taxon>
        <taxon>Rhizobium/Agrobacterium group</taxon>
        <taxon>Neorhizobium</taxon>
    </lineage>
</organism>
<dbReference type="GO" id="GO:0016151">
    <property type="term" value="F:nickel cation binding"/>
    <property type="evidence" value="ECO:0007669"/>
    <property type="project" value="UniProtKB-UniRule"/>
</dbReference>
<dbReference type="GO" id="GO:0051604">
    <property type="term" value="P:protein maturation"/>
    <property type="evidence" value="ECO:0007669"/>
    <property type="project" value="InterPro"/>
</dbReference>
<dbReference type="GO" id="GO:0008270">
    <property type="term" value="F:zinc ion binding"/>
    <property type="evidence" value="ECO:0007669"/>
    <property type="project" value="UniProtKB-UniRule"/>
</dbReference>
<dbReference type="FunFam" id="3.30.2320.80:FF:000001">
    <property type="entry name" value="Hydrogenase maturation factor HypA"/>
    <property type="match status" value="1"/>
</dbReference>
<evidence type="ECO:0000256" key="4">
    <source>
        <dbReference type="ARBA" id="ARBA00022833"/>
    </source>
</evidence>
<dbReference type="RefSeq" id="WP_151046418.1">
    <property type="nucleotide sequence ID" value="NZ_VZUL01000003.1"/>
</dbReference>
<dbReference type="Proteomes" id="UP000386575">
    <property type="component" value="Unassembled WGS sequence"/>
</dbReference>
<dbReference type="InterPro" id="IPR020538">
    <property type="entry name" value="Hydgase_Ni_incorp_HypA/HybF_CS"/>
</dbReference>
<feature type="binding site" evidence="5">
    <location>
        <position position="73"/>
    </location>
    <ligand>
        <name>Zn(2+)</name>
        <dbReference type="ChEBI" id="CHEBI:29105"/>
    </ligand>
</feature>
<dbReference type="EMBL" id="VZUL01000003">
    <property type="protein sequence ID" value="KAB1083002.1"/>
    <property type="molecule type" value="Genomic_DNA"/>
</dbReference>
<evidence type="ECO:0000313" key="6">
    <source>
        <dbReference type="EMBL" id="KAB1083002.1"/>
    </source>
</evidence>
<sequence>MHEMSLCESIRTILEDEAATKAFKSVDVVRLEIGALSGVEPEALKFCFDVTMAGSVASSARLEIIEVPGQAWCLPCAESVLINARYDPCPSCGSHQMQITGGEEMRIRELEVQ</sequence>
<comment type="similarity">
    <text evidence="1 5">Belongs to the HypA/HybF family.</text>
</comment>
<evidence type="ECO:0000256" key="1">
    <source>
        <dbReference type="ARBA" id="ARBA00010748"/>
    </source>
</evidence>
<dbReference type="NCBIfam" id="TIGR00100">
    <property type="entry name" value="hypA"/>
    <property type="match status" value="1"/>
</dbReference>
<keyword evidence="4 5" id="KW-0862">Zinc</keyword>
<reference evidence="6 7" key="1">
    <citation type="submission" date="2019-09" db="EMBL/GenBank/DDBJ databases">
        <title>Genome sequencing of Ng87 strain.</title>
        <authorList>
            <person name="Karasev E.S."/>
            <person name="Andronov E."/>
        </authorList>
    </citation>
    <scope>NUCLEOTIDE SEQUENCE [LARGE SCALE GENOMIC DNA]</scope>
    <source>
        <strain evidence="6 7">Ng87</strain>
    </source>
</reference>
<feature type="binding site" evidence="5">
    <location>
        <position position="2"/>
    </location>
    <ligand>
        <name>Ni(2+)</name>
        <dbReference type="ChEBI" id="CHEBI:49786"/>
    </ligand>
</feature>